<accession>A0AAJ4ZNY2</accession>
<dbReference type="Gene3D" id="3.20.20.410">
    <property type="entry name" value="Protein of unknown function UPF0759"/>
    <property type="match status" value="1"/>
</dbReference>
<organism evidence="1 2">
    <name type="scientific">Ralstonia mannitolilytica</name>
    <dbReference type="NCBI Taxonomy" id="105219"/>
    <lineage>
        <taxon>Bacteria</taxon>
        <taxon>Pseudomonadati</taxon>
        <taxon>Pseudomonadota</taxon>
        <taxon>Betaproteobacteria</taxon>
        <taxon>Burkholderiales</taxon>
        <taxon>Burkholderiaceae</taxon>
        <taxon>Ralstonia</taxon>
    </lineage>
</organism>
<dbReference type="SUPFAM" id="SSF117396">
    <property type="entry name" value="TM1631-like"/>
    <property type="match status" value="1"/>
</dbReference>
<dbReference type="InterPro" id="IPR036520">
    <property type="entry name" value="UPF0759_sf"/>
</dbReference>
<gene>
    <name evidence="1" type="ORF">NCTC10894_03214</name>
</gene>
<evidence type="ECO:0000313" key="2">
    <source>
        <dbReference type="Proteomes" id="UP000255008"/>
    </source>
</evidence>
<dbReference type="Pfam" id="PF01904">
    <property type="entry name" value="DUF72"/>
    <property type="match status" value="1"/>
</dbReference>
<dbReference type="EMBL" id="UGVE01000002">
    <property type="protein sequence ID" value="SUE35201.1"/>
    <property type="molecule type" value="Genomic_DNA"/>
</dbReference>
<reference evidence="1 2" key="1">
    <citation type="submission" date="2018-06" db="EMBL/GenBank/DDBJ databases">
        <authorList>
            <consortium name="Pathogen Informatics"/>
            <person name="Doyle S."/>
        </authorList>
    </citation>
    <scope>NUCLEOTIDE SEQUENCE [LARGE SCALE GENOMIC DNA]</scope>
    <source>
        <strain evidence="1 2">NCTC10894</strain>
    </source>
</reference>
<dbReference type="PANTHER" id="PTHR30348">
    <property type="entry name" value="UNCHARACTERIZED PROTEIN YECE"/>
    <property type="match status" value="1"/>
</dbReference>
<proteinExistence type="predicted"/>
<name>A0AAJ4ZNY2_9RALS</name>
<sequence>MTIRIGISGWRYAGWRGVFYPEDLAQRRELEYASRQFSTIEINGSHYSLQSIGSWRAWYDTVPDDFVFAVKGPRYLTHMLRFRDETAVPAIANFFASGVLALRHKLGPFLWQFPPNYRFDSQRFERFLSLLPHDTAAARALARQHDARVKAPWFAARGQQALRHAVEVRHASFCTPEFVALLRRHGAALVVSHAIAEWPYLEDVTSDFVYLRLHGADALYTGAYSDAALDRWAERIDLWASGREPADAQRAGSAARPRRAGRDVYCYFDNDVKVQAPADARRLRERLALAT</sequence>
<evidence type="ECO:0000313" key="1">
    <source>
        <dbReference type="EMBL" id="SUE35201.1"/>
    </source>
</evidence>
<dbReference type="InterPro" id="IPR002763">
    <property type="entry name" value="DUF72"/>
</dbReference>
<comment type="caution">
    <text evidence="1">The sequence shown here is derived from an EMBL/GenBank/DDBJ whole genome shotgun (WGS) entry which is preliminary data.</text>
</comment>
<dbReference type="PANTHER" id="PTHR30348:SF4">
    <property type="entry name" value="DUF72 DOMAIN-CONTAINING PROTEIN"/>
    <property type="match status" value="1"/>
</dbReference>
<protein>
    <submittedName>
        <fullName evidence="1">Protein of uncharacterized function DUF72</fullName>
    </submittedName>
</protein>
<dbReference type="AlphaFoldDB" id="A0AAJ4ZNY2"/>
<dbReference type="Proteomes" id="UP000255008">
    <property type="component" value="Unassembled WGS sequence"/>
</dbReference>
<dbReference type="RefSeq" id="WP_062738732.1">
    <property type="nucleotide sequence ID" value="NZ_BAAAEC010000011.1"/>
</dbReference>